<proteinExistence type="inferred from homology"/>
<evidence type="ECO:0000256" key="2">
    <source>
        <dbReference type="ARBA" id="ARBA00006801"/>
    </source>
</evidence>
<comment type="similarity">
    <text evidence="2">Belongs to the JARID1 histone demethylase family.</text>
</comment>
<evidence type="ECO:0000259" key="5">
    <source>
        <dbReference type="PROSITE" id="PS51184"/>
    </source>
</evidence>
<dbReference type="Proteomes" id="UP000823775">
    <property type="component" value="Unassembled WGS sequence"/>
</dbReference>
<keyword evidence="7" id="KW-1185">Reference proteome</keyword>
<dbReference type="InterPro" id="IPR045109">
    <property type="entry name" value="LSDs-like"/>
</dbReference>
<dbReference type="SUPFAM" id="SSF51197">
    <property type="entry name" value="Clavaminate synthase-like"/>
    <property type="match status" value="1"/>
</dbReference>
<accession>A0ABS8SSX4</accession>
<keyword evidence="3" id="KW-0479">Metal-binding</keyword>
<dbReference type="PROSITE" id="PS51184">
    <property type="entry name" value="JMJC"/>
    <property type="match status" value="1"/>
</dbReference>
<organism evidence="6 7">
    <name type="scientific">Datura stramonium</name>
    <name type="common">Jimsonweed</name>
    <name type="synonym">Common thornapple</name>
    <dbReference type="NCBI Taxonomy" id="4076"/>
    <lineage>
        <taxon>Eukaryota</taxon>
        <taxon>Viridiplantae</taxon>
        <taxon>Streptophyta</taxon>
        <taxon>Embryophyta</taxon>
        <taxon>Tracheophyta</taxon>
        <taxon>Spermatophyta</taxon>
        <taxon>Magnoliopsida</taxon>
        <taxon>eudicotyledons</taxon>
        <taxon>Gunneridae</taxon>
        <taxon>Pentapetalae</taxon>
        <taxon>asterids</taxon>
        <taxon>lamiids</taxon>
        <taxon>Solanales</taxon>
        <taxon>Solanaceae</taxon>
        <taxon>Solanoideae</taxon>
        <taxon>Datureae</taxon>
        <taxon>Datura</taxon>
    </lineage>
</organism>
<comment type="subcellular location">
    <subcellularLocation>
        <location evidence="1">Nucleus</location>
    </subcellularLocation>
</comment>
<dbReference type="InterPro" id="IPR003347">
    <property type="entry name" value="JmjC_dom"/>
</dbReference>
<keyword evidence="4" id="KW-0539">Nucleus</keyword>
<evidence type="ECO:0000313" key="6">
    <source>
        <dbReference type="EMBL" id="MCD7462008.1"/>
    </source>
</evidence>
<reference evidence="6 7" key="1">
    <citation type="journal article" date="2021" name="BMC Genomics">
        <title>Datura genome reveals duplications of psychoactive alkaloid biosynthetic genes and high mutation rate following tissue culture.</title>
        <authorList>
            <person name="Rajewski A."/>
            <person name="Carter-House D."/>
            <person name="Stajich J."/>
            <person name="Litt A."/>
        </authorList>
    </citation>
    <scope>NUCLEOTIDE SEQUENCE [LARGE SCALE GENOMIC DNA]</scope>
    <source>
        <strain evidence="6">AR-01</strain>
    </source>
</reference>
<protein>
    <recommendedName>
        <fullName evidence="5">JmjC domain-containing protein</fullName>
    </recommendedName>
</protein>
<name>A0ABS8SSX4_DATST</name>
<sequence length="277" mass="31897">MELGRGDSVTKLHYAVTDTVNVLMHTQAVVPTVEQLSTIENLKQIHKAQDQREFVADANRMHESIKDCIPIVNGKSFLKGLNFSQEKQNCDGLKVENSSKAENKYSQQSVKAVCERINEGEEYQYREDSSSLFGQDRSEGFEEADGGALWDVFRRQDVPKLEEYLKKHFREFRHIYGSPLPQVVHPILDETFYLSTDHKRRLKEEYGHLILFVVPTSLHVSCKKQFLRLRLVIAMLSFPFAGIEPWSFVQKLGEAVFIPAGCPHQVRNLKVRSTYHE</sequence>
<dbReference type="PANTHER" id="PTHR12549:SF49">
    <property type="entry name" value="LYSINE-SPECIFIC DEMETHYLASE JMJ25-LIKE ISOFORM X1"/>
    <property type="match status" value="1"/>
</dbReference>
<dbReference type="PANTHER" id="PTHR12549">
    <property type="entry name" value="JMJC DOMAIN-CONTAINING HISTONE DEMETHYLATION PROTEIN"/>
    <property type="match status" value="1"/>
</dbReference>
<evidence type="ECO:0000256" key="4">
    <source>
        <dbReference type="ARBA" id="ARBA00023242"/>
    </source>
</evidence>
<gene>
    <name evidence="6" type="ORF">HAX54_047575</name>
</gene>
<evidence type="ECO:0000313" key="7">
    <source>
        <dbReference type="Proteomes" id="UP000823775"/>
    </source>
</evidence>
<evidence type="ECO:0000256" key="1">
    <source>
        <dbReference type="ARBA" id="ARBA00004123"/>
    </source>
</evidence>
<comment type="caution">
    <text evidence="6">The sequence shown here is derived from an EMBL/GenBank/DDBJ whole genome shotgun (WGS) entry which is preliminary data.</text>
</comment>
<dbReference type="Pfam" id="PF02373">
    <property type="entry name" value="JmjC"/>
    <property type="match status" value="1"/>
</dbReference>
<dbReference type="SMART" id="SM00558">
    <property type="entry name" value="JmjC"/>
    <property type="match status" value="1"/>
</dbReference>
<evidence type="ECO:0000256" key="3">
    <source>
        <dbReference type="ARBA" id="ARBA00022723"/>
    </source>
</evidence>
<feature type="domain" description="JmjC" evidence="5">
    <location>
        <begin position="1"/>
        <end position="277"/>
    </location>
</feature>
<dbReference type="Gene3D" id="2.60.120.650">
    <property type="entry name" value="Cupin"/>
    <property type="match status" value="1"/>
</dbReference>
<dbReference type="EMBL" id="JACEIK010000770">
    <property type="protein sequence ID" value="MCD7462008.1"/>
    <property type="molecule type" value="Genomic_DNA"/>
</dbReference>